<sequence length="90" mass="10657">MSTRSKVFFGASIASAAVILPWVHYLQNQQRLDLRDGAIKDSERRRQKEASRQLNPEQKEREDEYEQQKELHKMYSKDQEVSKIHDPSLK</sequence>
<dbReference type="GO" id="GO:0005739">
    <property type="term" value="C:mitochondrion"/>
    <property type="evidence" value="ECO:0007669"/>
    <property type="project" value="UniProtKB-SubCell"/>
</dbReference>
<dbReference type="RefSeq" id="XP_024666159.1">
    <property type="nucleotide sequence ID" value="XM_024810391.1"/>
</dbReference>
<comment type="subcellular location">
    <subcellularLocation>
        <location evidence="1">Mitochondrion</location>
    </subcellularLocation>
</comment>
<keyword evidence="6" id="KW-0472">Membrane</keyword>
<keyword evidence="8" id="KW-1185">Reference proteome</keyword>
<proteinExistence type="inferred from homology"/>
<feature type="region of interest" description="Disordered" evidence="5">
    <location>
        <begin position="37"/>
        <end position="90"/>
    </location>
</feature>
<evidence type="ECO:0000313" key="7">
    <source>
        <dbReference type="EMBL" id="PRT56214.1"/>
    </source>
</evidence>
<evidence type="ECO:0000256" key="3">
    <source>
        <dbReference type="ARBA" id="ARBA00022946"/>
    </source>
</evidence>
<comment type="caution">
    <text evidence="7">The sequence shown here is derived from an EMBL/GenBank/DDBJ whole genome shotgun (WGS) entry which is preliminary data.</text>
</comment>
<comment type="similarity">
    <text evidence="2">Belongs to the PET117 family.</text>
</comment>
<evidence type="ECO:0000256" key="4">
    <source>
        <dbReference type="ARBA" id="ARBA00023128"/>
    </source>
</evidence>
<dbReference type="OrthoDB" id="76305at2759"/>
<evidence type="ECO:0000313" key="8">
    <source>
        <dbReference type="Proteomes" id="UP000238350"/>
    </source>
</evidence>
<keyword evidence="6" id="KW-0812">Transmembrane</keyword>
<keyword evidence="3" id="KW-0809">Transit peptide</keyword>
<organism evidence="7 8">
    <name type="scientific">Wickerhamiella sorbophila</name>
    <dbReference type="NCBI Taxonomy" id="45607"/>
    <lineage>
        <taxon>Eukaryota</taxon>
        <taxon>Fungi</taxon>
        <taxon>Dikarya</taxon>
        <taxon>Ascomycota</taxon>
        <taxon>Saccharomycotina</taxon>
        <taxon>Dipodascomycetes</taxon>
        <taxon>Dipodascales</taxon>
        <taxon>Trichomonascaceae</taxon>
        <taxon>Wickerhamiella</taxon>
    </lineage>
</organism>
<dbReference type="EMBL" id="NDIQ01000022">
    <property type="protein sequence ID" value="PRT56214.1"/>
    <property type="molecule type" value="Genomic_DNA"/>
</dbReference>
<gene>
    <name evidence="7" type="ORF">B9G98_03834</name>
</gene>
<name>A0A2T0FMJ7_9ASCO</name>
<reference evidence="7 8" key="1">
    <citation type="submission" date="2017-04" db="EMBL/GenBank/DDBJ databases">
        <title>Genome sequencing of [Candida] sorbophila.</title>
        <authorList>
            <person name="Ahn J.O."/>
        </authorList>
    </citation>
    <scope>NUCLEOTIDE SEQUENCE [LARGE SCALE GENOMIC DNA]</scope>
    <source>
        <strain evidence="7 8">DS02</strain>
    </source>
</reference>
<dbReference type="Proteomes" id="UP000238350">
    <property type="component" value="Unassembled WGS sequence"/>
</dbReference>
<evidence type="ECO:0000256" key="5">
    <source>
        <dbReference type="SAM" id="MobiDB-lite"/>
    </source>
</evidence>
<evidence type="ECO:0000256" key="1">
    <source>
        <dbReference type="ARBA" id="ARBA00004173"/>
    </source>
</evidence>
<protein>
    <recommendedName>
        <fullName evidence="9">Protein PET117, mitochondrial</fullName>
    </recommendedName>
</protein>
<evidence type="ECO:0000256" key="2">
    <source>
        <dbReference type="ARBA" id="ARBA00008197"/>
    </source>
</evidence>
<dbReference type="Pfam" id="PF15786">
    <property type="entry name" value="PET117"/>
    <property type="match status" value="1"/>
</dbReference>
<dbReference type="PANTHER" id="PTHR28163:SF1">
    <property type="entry name" value="PROTEIN PET117 HOMOLOG, MITOCHONDRIAL"/>
    <property type="match status" value="1"/>
</dbReference>
<evidence type="ECO:0000256" key="6">
    <source>
        <dbReference type="SAM" id="Phobius"/>
    </source>
</evidence>
<feature type="transmembrane region" description="Helical" evidence="6">
    <location>
        <begin position="7"/>
        <end position="25"/>
    </location>
</feature>
<dbReference type="PANTHER" id="PTHR28163">
    <property type="entry name" value="PROTEIN PET117 HOMOLOG, MITOCHONDRIAL"/>
    <property type="match status" value="1"/>
</dbReference>
<keyword evidence="4" id="KW-0496">Mitochondrion</keyword>
<dbReference type="AlphaFoldDB" id="A0A2T0FMJ7"/>
<dbReference type="GeneID" id="36517582"/>
<accession>A0A2T0FMJ7</accession>
<dbReference type="GO" id="GO:0033617">
    <property type="term" value="P:mitochondrial respiratory chain complex IV assembly"/>
    <property type="evidence" value="ECO:0007669"/>
    <property type="project" value="TreeGrafter"/>
</dbReference>
<evidence type="ECO:0008006" key="9">
    <source>
        <dbReference type="Google" id="ProtNLM"/>
    </source>
</evidence>
<keyword evidence="6" id="KW-1133">Transmembrane helix</keyword>
<dbReference type="InterPro" id="IPR031568">
    <property type="entry name" value="Pet117"/>
</dbReference>